<dbReference type="RefSeq" id="XP_005106310.1">
    <property type="nucleotide sequence ID" value="XM_005106253.3"/>
</dbReference>
<evidence type="ECO:0000259" key="2">
    <source>
        <dbReference type="Pfam" id="PF11510"/>
    </source>
</evidence>
<reference evidence="4 5" key="1">
    <citation type="submission" date="2025-05" db="UniProtKB">
        <authorList>
            <consortium name="RefSeq"/>
        </authorList>
    </citation>
    <scope>IDENTIFICATION</scope>
</reference>
<evidence type="ECO:0000256" key="1">
    <source>
        <dbReference type="SAM" id="MobiDB-lite"/>
    </source>
</evidence>
<sequence>MANDSWLQVLNGKFSKQWVQCLRQLSSCGVFPFQADRMLRDGCGEGDSWEQLLRSFVENTATSEAGELKVVPLFLTLPPRLQARILFLLLMHLERVSSAALSDFVRRVKEHCTKSSWTEYLMRQLQAKVVDNLKSCGAEGQGENSVSVAYEFYNQSQFTDVLKRLKSPSQYCASLTVPGKQMEPGGKSESQGQEYEVDSLRQNGSKSLTNQDKLENRSAHRLENVVDVIVIEDDEDGSCDDDHFVSSQPFNEEKAGNKAGPAKEKTKKRLFSDATGGDTLCESKNAQKRVRLGGDLEDEITTGTSLSVDGTETTKALSSVEDNNGDEKNSEKEKETVSEETPCDDGDYILSDASKNFLEPFRDALSSKDVQDTAVLSDVWTHLQSLTSVQVRAACDFLGLKDLNEETVVTLCDNIPWTSLGYDTLLNLLEGFLIHKVRHLSSQPSHALVDVAKSIAKYHPKVLLEVLTDVICEANSGLPQCQLLISLCQHCLTSDLAGFLLRQVSSKDVKVTENVVSVLQAVVDQRPELMPDTLQNILDLLRESGAECATNQKFGKLLLSFTNKYGKKLTGEQVASLSVVVGENKSSLKRALVAALKRLSR</sequence>
<gene>
    <name evidence="4 5 6" type="primary">LOC101845868</name>
</gene>
<dbReference type="RefSeq" id="XP_005106309.1">
    <property type="nucleotide sequence ID" value="XM_005106252.3"/>
</dbReference>
<feature type="compositionally biased region" description="Basic and acidic residues" evidence="1">
    <location>
        <begin position="251"/>
        <end position="264"/>
    </location>
</feature>
<dbReference type="InterPro" id="IPR039685">
    <property type="entry name" value="FANCE"/>
</dbReference>
<dbReference type="PANTHER" id="PTHR32094">
    <property type="entry name" value="FANCONI ANEMIA GROUP E PROTEIN"/>
    <property type="match status" value="1"/>
</dbReference>
<dbReference type="PANTHER" id="PTHR32094:SF5">
    <property type="entry name" value="FANCONI ANEMIA GROUP E PROTEIN"/>
    <property type="match status" value="1"/>
</dbReference>
<feature type="compositionally biased region" description="Polar residues" evidence="1">
    <location>
        <begin position="200"/>
        <end position="211"/>
    </location>
</feature>
<protein>
    <submittedName>
        <fullName evidence="4 5">Uncharacterized protein LOC101845868</fullName>
    </submittedName>
</protein>
<dbReference type="Pfam" id="PF11510">
    <property type="entry name" value="FA_FANCE"/>
    <property type="match status" value="1"/>
</dbReference>
<accession>A0ABM0K151</accession>
<feature type="region of interest" description="Disordered" evidence="1">
    <location>
        <begin position="301"/>
        <end position="345"/>
    </location>
</feature>
<feature type="region of interest" description="Disordered" evidence="1">
    <location>
        <begin position="176"/>
        <end position="215"/>
    </location>
</feature>
<evidence type="ECO:0000313" key="5">
    <source>
        <dbReference type="RefSeq" id="XP_005106310.1"/>
    </source>
</evidence>
<name>A0ABM0K151_APLCA</name>
<evidence type="ECO:0000313" key="6">
    <source>
        <dbReference type="RefSeq" id="XP_035827749.1"/>
    </source>
</evidence>
<dbReference type="InterPro" id="IPR021025">
    <property type="entry name" value="Fanconi_anaemia_gr_E_prot_C"/>
</dbReference>
<organism evidence="3 5">
    <name type="scientific">Aplysia californica</name>
    <name type="common">California sea hare</name>
    <dbReference type="NCBI Taxonomy" id="6500"/>
    <lineage>
        <taxon>Eukaryota</taxon>
        <taxon>Metazoa</taxon>
        <taxon>Spiralia</taxon>
        <taxon>Lophotrochozoa</taxon>
        <taxon>Mollusca</taxon>
        <taxon>Gastropoda</taxon>
        <taxon>Heterobranchia</taxon>
        <taxon>Euthyneura</taxon>
        <taxon>Tectipleura</taxon>
        <taxon>Aplysiida</taxon>
        <taxon>Aplysioidea</taxon>
        <taxon>Aplysiidae</taxon>
        <taxon>Aplysia</taxon>
    </lineage>
</organism>
<dbReference type="Gene3D" id="1.25.40.480">
    <property type="match status" value="1"/>
</dbReference>
<proteinExistence type="predicted"/>
<feature type="domain" description="Fanconi Anaemia group E protein C-terminal" evidence="2">
    <location>
        <begin position="388"/>
        <end position="599"/>
    </location>
</feature>
<dbReference type="RefSeq" id="XP_035827749.1">
    <property type="nucleotide sequence ID" value="XM_035971856.1"/>
</dbReference>
<keyword evidence="3" id="KW-1185">Reference proteome</keyword>
<feature type="region of interest" description="Disordered" evidence="1">
    <location>
        <begin position="239"/>
        <end position="278"/>
    </location>
</feature>
<evidence type="ECO:0000313" key="3">
    <source>
        <dbReference type="Proteomes" id="UP000694888"/>
    </source>
</evidence>
<dbReference type="GeneID" id="101845868"/>
<dbReference type="Proteomes" id="UP000694888">
    <property type="component" value="Unplaced"/>
</dbReference>
<evidence type="ECO:0000313" key="4">
    <source>
        <dbReference type="RefSeq" id="XP_005106309.1"/>
    </source>
</evidence>
<feature type="compositionally biased region" description="Polar residues" evidence="1">
    <location>
        <begin position="301"/>
        <end position="322"/>
    </location>
</feature>
<feature type="compositionally biased region" description="Basic and acidic residues" evidence="1">
    <location>
        <begin position="325"/>
        <end position="337"/>
    </location>
</feature>